<keyword evidence="2" id="KW-1185">Reference proteome</keyword>
<protein>
    <submittedName>
        <fullName evidence="1">Uncharacterized protein</fullName>
    </submittedName>
</protein>
<reference evidence="1" key="1">
    <citation type="submission" date="2023-08" db="EMBL/GenBank/DDBJ databases">
        <authorList>
            <person name="Alioto T."/>
            <person name="Alioto T."/>
            <person name="Gomez Garrido J."/>
        </authorList>
    </citation>
    <scope>NUCLEOTIDE SEQUENCE</scope>
</reference>
<proteinExistence type="predicted"/>
<organism evidence="1 2">
    <name type="scientific">Octopus vulgaris</name>
    <name type="common">Common octopus</name>
    <dbReference type="NCBI Taxonomy" id="6645"/>
    <lineage>
        <taxon>Eukaryota</taxon>
        <taxon>Metazoa</taxon>
        <taxon>Spiralia</taxon>
        <taxon>Lophotrochozoa</taxon>
        <taxon>Mollusca</taxon>
        <taxon>Cephalopoda</taxon>
        <taxon>Coleoidea</taxon>
        <taxon>Octopodiformes</taxon>
        <taxon>Octopoda</taxon>
        <taxon>Incirrata</taxon>
        <taxon>Octopodidae</taxon>
        <taxon>Octopus</taxon>
    </lineage>
</organism>
<accession>A0AA36AWQ7</accession>
<dbReference type="AlphaFoldDB" id="A0AA36AWQ7"/>
<name>A0AA36AWQ7_OCTVU</name>
<dbReference type="EMBL" id="OX597819">
    <property type="protein sequence ID" value="CAI9723706.1"/>
    <property type="molecule type" value="Genomic_DNA"/>
</dbReference>
<dbReference type="Proteomes" id="UP001162480">
    <property type="component" value="Chromosome 6"/>
</dbReference>
<evidence type="ECO:0000313" key="2">
    <source>
        <dbReference type="Proteomes" id="UP001162480"/>
    </source>
</evidence>
<sequence>MLHDNVGMLSSPGDLLLAKLLRTESYFELIHCEKCDSGGAFTTSTNMVASVAAINTTIAATGAIAATSTTATQNEENFF</sequence>
<gene>
    <name evidence="1" type="ORF">OCTVUL_1B023843</name>
</gene>
<evidence type="ECO:0000313" key="1">
    <source>
        <dbReference type="EMBL" id="CAI9723706.1"/>
    </source>
</evidence>